<feature type="transmembrane region" description="Helical" evidence="1">
    <location>
        <begin position="75"/>
        <end position="90"/>
    </location>
</feature>
<feature type="transmembrane region" description="Helical" evidence="1">
    <location>
        <begin position="45"/>
        <end position="63"/>
    </location>
</feature>
<reference evidence="2 3" key="1">
    <citation type="submission" date="2023-11" db="EMBL/GenBank/DDBJ databases">
        <title>Draft genome sequence of a psychrophilic Clostridium strain from permafrost water brine.</title>
        <authorList>
            <person name="Shcherbakova V.A."/>
            <person name="Trubitsyn V.E."/>
            <person name="Zakharyuk A.G."/>
        </authorList>
    </citation>
    <scope>NUCLEOTIDE SEQUENCE [LARGE SCALE GENOMIC DNA]</scope>
    <source>
        <strain evidence="2 3">14F</strain>
    </source>
</reference>
<evidence type="ECO:0000313" key="2">
    <source>
        <dbReference type="EMBL" id="MEF2111960.1"/>
    </source>
</evidence>
<feature type="transmembrane region" description="Helical" evidence="1">
    <location>
        <begin position="12"/>
        <end position="33"/>
    </location>
</feature>
<evidence type="ECO:0000313" key="3">
    <source>
        <dbReference type="Proteomes" id="UP001498469"/>
    </source>
</evidence>
<organism evidence="2 3">
    <name type="scientific">Clostridium frigoriphilum</name>
    <dbReference type="NCBI Taxonomy" id="443253"/>
    <lineage>
        <taxon>Bacteria</taxon>
        <taxon>Bacillati</taxon>
        <taxon>Bacillota</taxon>
        <taxon>Clostridia</taxon>
        <taxon>Eubacteriales</taxon>
        <taxon>Clostridiaceae</taxon>
        <taxon>Clostridium</taxon>
    </lineage>
</organism>
<comment type="caution">
    <text evidence="2">The sequence shown here is derived from an EMBL/GenBank/DDBJ whole genome shotgun (WGS) entry which is preliminary data.</text>
</comment>
<keyword evidence="3" id="KW-1185">Reference proteome</keyword>
<dbReference type="Proteomes" id="UP001498469">
    <property type="component" value="Unassembled WGS sequence"/>
</dbReference>
<evidence type="ECO:0000256" key="1">
    <source>
        <dbReference type="SAM" id="Phobius"/>
    </source>
</evidence>
<dbReference type="RefSeq" id="WP_216254710.1">
    <property type="nucleotide sequence ID" value="NZ_JAZHFS010000004.1"/>
</dbReference>
<keyword evidence="1" id="KW-0812">Transmembrane</keyword>
<keyword evidence="1" id="KW-0472">Membrane</keyword>
<gene>
    <name evidence="2" type="ORF">SJI18_06510</name>
</gene>
<sequence length="91" mass="10421">MQNKTSMSNISNILGIISLVIPTIILLLILNWLFKITPFQRLEGFAIMVTPFICPIAIILAIVSRMVSFNKFRKISIVFNVLLIPLPFLFW</sequence>
<proteinExistence type="predicted"/>
<accession>A0ABU7UKL2</accession>
<name>A0ABU7UKL2_9CLOT</name>
<dbReference type="EMBL" id="JAZHFS010000004">
    <property type="protein sequence ID" value="MEF2111960.1"/>
    <property type="molecule type" value="Genomic_DNA"/>
</dbReference>
<protein>
    <submittedName>
        <fullName evidence="2">Uncharacterized protein</fullName>
    </submittedName>
</protein>
<keyword evidence="1" id="KW-1133">Transmembrane helix</keyword>